<sequence>MKLDRVLLIPLAALSLFAAAPSLAAEGGASTDETITANVQAALAADKRLQVREPLQVRTRAGVVELIGEAESASMVYRAVETARNVDGVREVDSHRLDAP</sequence>
<keyword evidence="1" id="KW-0732">Signal</keyword>
<dbReference type="AlphaFoldDB" id="A0A4V3UQY2"/>
<organism evidence="3 4">
    <name type="scientific">Panacagrimonas perspica</name>
    <dbReference type="NCBI Taxonomy" id="381431"/>
    <lineage>
        <taxon>Bacteria</taxon>
        <taxon>Pseudomonadati</taxon>
        <taxon>Pseudomonadota</taxon>
        <taxon>Gammaproteobacteria</taxon>
        <taxon>Nevskiales</taxon>
        <taxon>Nevskiaceae</taxon>
        <taxon>Panacagrimonas</taxon>
    </lineage>
</organism>
<gene>
    <name evidence="3" type="ORF">DFR24_0723</name>
</gene>
<dbReference type="InterPro" id="IPR051686">
    <property type="entry name" value="Lipoprotein_DolP"/>
</dbReference>
<evidence type="ECO:0000259" key="2">
    <source>
        <dbReference type="PROSITE" id="PS50914"/>
    </source>
</evidence>
<dbReference type="InterPro" id="IPR007055">
    <property type="entry name" value="BON_dom"/>
</dbReference>
<name>A0A4V3UQY2_9GAMM</name>
<keyword evidence="4" id="KW-1185">Reference proteome</keyword>
<dbReference type="PANTHER" id="PTHR34606:SF15">
    <property type="entry name" value="BON DOMAIN-CONTAINING PROTEIN"/>
    <property type="match status" value="1"/>
</dbReference>
<dbReference type="Pfam" id="PF04972">
    <property type="entry name" value="BON"/>
    <property type="match status" value="1"/>
</dbReference>
<reference evidence="3 4" key="1">
    <citation type="submission" date="2019-03" db="EMBL/GenBank/DDBJ databases">
        <title>Genomic Encyclopedia of Type Strains, Phase IV (KMG-IV): sequencing the most valuable type-strain genomes for metagenomic binning, comparative biology and taxonomic classification.</title>
        <authorList>
            <person name="Goeker M."/>
        </authorList>
    </citation>
    <scope>NUCLEOTIDE SEQUENCE [LARGE SCALE GENOMIC DNA]</scope>
    <source>
        <strain evidence="3 4">DSM 26377</strain>
    </source>
</reference>
<evidence type="ECO:0000313" key="4">
    <source>
        <dbReference type="Proteomes" id="UP000295341"/>
    </source>
</evidence>
<feature type="chain" id="PRO_5030104870" evidence="1">
    <location>
        <begin position="25"/>
        <end position="100"/>
    </location>
</feature>
<dbReference type="EMBL" id="SOBT01000008">
    <property type="protein sequence ID" value="TDU31355.1"/>
    <property type="molecule type" value="Genomic_DNA"/>
</dbReference>
<dbReference type="RefSeq" id="WP_133879945.1">
    <property type="nucleotide sequence ID" value="NZ_MWIN01000039.1"/>
</dbReference>
<dbReference type="Gene3D" id="3.30.1340.30">
    <property type="match status" value="1"/>
</dbReference>
<dbReference type="PANTHER" id="PTHR34606">
    <property type="entry name" value="BON DOMAIN-CONTAINING PROTEIN"/>
    <property type="match status" value="1"/>
</dbReference>
<dbReference type="PROSITE" id="PS50914">
    <property type="entry name" value="BON"/>
    <property type="match status" value="1"/>
</dbReference>
<evidence type="ECO:0000256" key="1">
    <source>
        <dbReference type="SAM" id="SignalP"/>
    </source>
</evidence>
<feature type="signal peptide" evidence="1">
    <location>
        <begin position="1"/>
        <end position="24"/>
    </location>
</feature>
<proteinExistence type="predicted"/>
<accession>A0A4V3UQY2</accession>
<evidence type="ECO:0000313" key="3">
    <source>
        <dbReference type="EMBL" id="TDU31355.1"/>
    </source>
</evidence>
<dbReference type="Proteomes" id="UP000295341">
    <property type="component" value="Unassembled WGS sequence"/>
</dbReference>
<comment type="caution">
    <text evidence="3">The sequence shown here is derived from an EMBL/GenBank/DDBJ whole genome shotgun (WGS) entry which is preliminary data.</text>
</comment>
<protein>
    <submittedName>
        <fullName evidence="3">BON domain-containing protein</fullName>
    </submittedName>
</protein>
<feature type="domain" description="BON" evidence="2">
    <location>
        <begin position="31"/>
        <end position="100"/>
    </location>
</feature>